<dbReference type="EMBL" id="LBUP01000001">
    <property type="protein sequence ID" value="KKQ67474.1"/>
    <property type="molecule type" value="Genomic_DNA"/>
</dbReference>
<accession>A0A0G0M1C2</accession>
<dbReference type="Proteomes" id="UP000034235">
    <property type="component" value="Unassembled WGS sequence"/>
</dbReference>
<evidence type="ECO:0000313" key="1">
    <source>
        <dbReference type="EMBL" id="KKQ67474.1"/>
    </source>
</evidence>
<dbReference type="InterPro" id="IPR024524">
    <property type="entry name" value="DUF3800"/>
</dbReference>
<evidence type="ECO:0008006" key="3">
    <source>
        <dbReference type="Google" id="ProtNLM"/>
    </source>
</evidence>
<name>A0A0G0M1C2_9BACT</name>
<comment type="caution">
    <text evidence="1">The sequence shown here is derived from an EMBL/GenBank/DDBJ whole genome shotgun (WGS) entry which is preliminary data.</text>
</comment>
<sequence>MFIDESGHHNLDPDKIDPKYPIFVLCGAIFDEKYYQDKVINKFNGLKKKL</sequence>
<protein>
    <recommendedName>
        <fullName evidence="3">DUF3800 domain-containing protein</fullName>
    </recommendedName>
</protein>
<proteinExistence type="predicted"/>
<gene>
    <name evidence="1" type="ORF">US86_C0001G0401</name>
</gene>
<organism evidence="1 2">
    <name type="scientific">Candidatus Daviesbacteria bacterium GW2011_GWA2_38_24</name>
    <dbReference type="NCBI Taxonomy" id="1618422"/>
    <lineage>
        <taxon>Bacteria</taxon>
        <taxon>Candidatus Daviesiibacteriota</taxon>
    </lineage>
</organism>
<reference evidence="1 2" key="1">
    <citation type="journal article" date="2015" name="Nature">
        <title>rRNA introns, odd ribosomes, and small enigmatic genomes across a large radiation of phyla.</title>
        <authorList>
            <person name="Brown C.T."/>
            <person name="Hug L.A."/>
            <person name="Thomas B.C."/>
            <person name="Sharon I."/>
            <person name="Castelle C.J."/>
            <person name="Singh A."/>
            <person name="Wilkins M.J."/>
            <person name="Williams K.H."/>
            <person name="Banfield J.F."/>
        </authorList>
    </citation>
    <scope>NUCLEOTIDE SEQUENCE [LARGE SCALE GENOMIC DNA]</scope>
</reference>
<dbReference type="Pfam" id="PF12686">
    <property type="entry name" value="DUF3800"/>
    <property type="match status" value="1"/>
</dbReference>
<evidence type="ECO:0000313" key="2">
    <source>
        <dbReference type="Proteomes" id="UP000034235"/>
    </source>
</evidence>
<dbReference type="AlphaFoldDB" id="A0A0G0M1C2"/>